<organism evidence="3 4">
    <name type="scientific">Ditylenchus destructor</name>
    <dbReference type="NCBI Taxonomy" id="166010"/>
    <lineage>
        <taxon>Eukaryota</taxon>
        <taxon>Metazoa</taxon>
        <taxon>Ecdysozoa</taxon>
        <taxon>Nematoda</taxon>
        <taxon>Chromadorea</taxon>
        <taxon>Rhabditida</taxon>
        <taxon>Tylenchina</taxon>
        <taxon>Tylenchomorpha</taxon>
        <taxon>Sphaerularioidea</taxon>
        <taxon>Anguinidae</taxon>
        <taxon>Anguininae</taxon>
        <taxon>Ditylenchus</taxon>
    </lineage>
</organism>
<feature type="region of interest" description="Disordered" evidence="2">
    <location>
        <begin position="1"/>
        <end position="26"/>
    </location>
</feature>
<evidence type="ECO:0000256" key="1">
    <source>
        <dbReference type="HAMAP-Rule" id="MF_03046"/>
    </source>
</evidence>
<comment type="function">
    <text evidence="1">Involved in mRNA export coupled transcription activation by association with both the TREX-2 and the SAGA complexes. The transcription regulatory histone acetylation (HAT) complex SAGA is a multiprotein complex that activates transcription by remodeling chromatin and mediating histone acetylation and deubiquitination. Within the SAGA complex, participates to a subcomplex that specifically deubiquitinates histones. The SAGA complex is recruited to specific gene promoters by activators, where it is required for transcription. The TREX-2 complex functions in docking export-competent ribonucleoprotein particles (mRNPs) to the nuclear entrance of the nuclear pore complex (nuclear basket). TREX-2 participates in mRNA export and accurate chromatin positioning in the nucleus by tethering genes to the nuclear periphery.</text>
</comment>
<keyword evidence="1" id="KW-0653">Protein transport</keyword>
<accession>A0AAD4NFB5</accession>
<keyword evidence="1" id="KW-0509">mRNA transport</keyword>
<comment type="subcellular location">
    <subcellularLocation>
        <location evidence="1">Nucleus</location>
        <location evidence="1">Nucleoplasm</location>
    </subcellularLocation>
</comment>
<comment type="similarity">
    <text evidence="1">Belongs to the ENY2 family.</text>
</comment>
<dbReference type="InterPro" id="IPR038212">
    <property type="entry name" value="TF_EnY2_sf"/>
</dbReference>
<dbReference type="GO" id="GO:0005654">
    <property type="term" value="C:nucleoplasm"/>
    <property type="evidence" value="ECO:0007669"/>
    <property type="project" value="UniProtKB-SubCell"/>
</dbReference>
<dbReference type="Proteomes" id="UP001201812">
    <property type="component" value="Unassembled WGS sequence"/>
</dbReference>
<dbReference type="GO" id="GO:0000124">
    <property type="term" value="C:SAGA complex"/>
    <property type="evidence" value="ECO:0007669"/>
    <property type="project" value="UniProtKB-UniRule"/>
</dbReference>
<comment type="caution">
    <text evidence="3">The sequence shown here is derived from an EMBL/GenBank/DDBJ whole genome shotgun (WGS) entry which is preliminary data.</text>
</comment>
<keyword evidence="1" id="KW-0813">Transport</keyword>
<evidence type="ECO:0000256" key="2">
    <source>
        <dbReference type="SAM" id="MobiDB-lite"/>
    </source>
</evidence>
<feature type="compositionally biased region" description="Polar residues" evidence="2">
    <location>
        <begin position="1"/>
        <end position="11"/>
    </location>
</feature>
<dbReference type="GO" id="GO:0070390">
    <property type="term" value="C:transcription export complex 2"/>
    <property type="evidence" value="ECO:0007669"/>
    <property type="project" value="UniProtKB-UniRule"/>
</dbReference>
<gene>
    <name evidence="3" type="ORF">DdX_03530</name>
</gene>
<protein>
    <recommendedName>
        <fullName evidence="1">Transcription and mRNA export factor ENY2</fullName>
    </recommendedName>
    <alternativeName>
        <fullName evidence="1">Enhancer of yellow 2 transcription factor homolog</fullName>
    </alternativeName>
</protein>
<dbReference type="InterPro" id="IPR018783">
    <property type="entry name" value="TF_ENY2"/>
</dbReference>
<keyword evidence="1" id="KW-0811">Translocation</keyword>
<feature type="compositionally biased region" description="Basic and acidic residues" evidence="2">
    <location>
        <begin position="13"/>
        <end position="26"/>
    </location>
</feature>
<keyword evidence="1" id="KW-0539">Nucleus</keyword>
<dbReference type="Pfam" id="PF10163">
    <property type="entry name" value="EnY2"/>
    <property type="match status" value="1"/>
</dbReference>
<sequence length="107" mass="12401">MSVDSSSTSKRLNTKDEMEHEFIQSGEKQRLQEIMTKRLKETGWVSKVEGICKDYIESKGVERASVDDLIAEVRDQARRSVPDDVKKELMEHVQKFVYDHTDLSPDK</sequence>
<keyword evidence="1" id="KW-0804">Transcription</keyword>
<dbReference type="PANTHER" id="PTHR12514">
    <property type="entry name" value="ENHANCER OF YELLOW 2 TRANSCRIPTION FACTOR"/>
    <property type="match status" value="1"/>
</dbReference>
<comment type="subunit">
    <text evidence="1">Component of the nuclear pore complex (NPC)-associated TREX-2 complex (transcription and export complex 2). Component of the SAGA transcription coactivator-HAT complex. Within the SAGA complex, participates to a subcomplex of SAGA called the DUB module (deubiquitination module).</text>
</comment>
<dbReference type="GO" id="GO:0003713">
    <property type="term" value="F:transcription coactivator activity"/>
    <property type="evidence" value="ECO:0007669"/>
    <property type="project" value="UniProtKB-UniRule"/>
</dbReference>
<dbReference type="Gene3D" id="1.10.246.140">
    <property type="match status" value="1"/>
</dbReference>
<dbReference type="GO" id="GO:0006406">
    <property type="term" value="P:mRNA export from nucleus"/>
    <property type="evidence" value="ECO:0007669"/>
    <property type="project" value="UniProtKB-UniRule"/>
</dbReference>
<keyword evidence="1" id="KW-0156">Chromatin regulator</keyword>
<keyword evidence="1" id="KW-0010">Activator</keyword>
<dbReference type="GO" id="GO:0006368">
    <property type="term" value="P:transcription elongation by RNA polymerase II"/>
    <property type="evidence" value="ECO:0007669"/>
    <property type="project" value="UniProtKB-UniRule"/>
</dbReference>
<keyword evidence="4" id="KW-1185">Reference proteome</keyword>
<evidence type="ECO:0000313" key="3">
    <source>
        <dbReference type="EMBL" id="KAI1723373.1"/>
    </source>
</evidence>
<dbReference type="HAMAP" id="MF_03046">
    <property type="entry name" value="ENY2_Sus1"/>
    <property type="match status" value="1"/>
</dbReference>
<dbReference type="AlphaFoldDB" id="A0AAD4NFB5"/>
<reference evidence="3" key="1">
    <citation type="submission" date="2022-01" db="EMBL/GenBank/DDBJ databases">
        <title>Genome Sequence Resource for Two Populations of Ditylenchus destructor, the Migratory Endoparasitic Phytonematode.</title>
        <authorList>
            <person name="Zhang H."/>
            <person name="Lin R."/>
            <person name="Xie B."/>
        </authorList>
    </citation>
    <scope>NUCLEOTIDE SEQUENCE</scope>
    <source>
        <strain evidence="3">BazhouSP</strain>
    </source>
</reference>
<dbReference type="GO" id="GO:0006325">
    <property type="term" value="P:chromatin organization"/>
    <property type="evidence" value="ECO:0007669"/>
    <property type="project" value="UniProtKB-KW"/>
</dbReference>
<evidence type="ECO:0000313" key="4">
    <source>
        <dbReference type="Proteomes" id="UP001201812"/>
    </source>
</evidence>
<keyword evidence="1" id="KW-0805">Transcription regulation</keyword>
<name>A0AAD4NFB5_9BILA</name>
<dbReference type="EMBL" id="JAKKPZ010000003">
    <property type="protein sequence ID" value="KAI1723373.1"/>
    <property type="molecule type" value="Genomic_DNA"/>
</dbReference>
<dbReference type="GO" id="GO:0071819">
    <property type="term" value="C:DUBm complex"/>
    <property type="evidence" value="ECO:0007669"/>
    <property type="project" value="UniProtKB-UniRule"/>
</dbReference>
<dbReference type="GO" id="GO:0015031">
    <property type="term" value="P:protein transport"/>
    <property type="evidence" value="ECO:0007669"/>
    <property type="project" value="UniProtKB-KW"/>
</dbReference>
<dbReference type="GO" id="GO:0005643">
    <property type="term" value="C:nuclear pore"/>
    <property type="evidence" value="ECO:0007669"/>
    <property type="project" value="UniProtKB-UniRule"/>
</dbReference>
<proteinExistence type="inferred from homology"/>